<protein>
    <submittedName>
        <fullName evidence="2">Uncharacterized protein</fullName>
    </submittedName>
</protein>
<feature type="region of interest" description="Disordered" evidence="1">
    <location>
        <begin position="1"/>
        <end position="40"/>
    </location>
</feature>
<comment type="caution">
    <text evidence="2">The sequence shown here is derived from an EMBL/GenBank/DDBJ whole genome shotgun (WGS) entry which is preliminary data.</text>
</comment>
<evidence type="ECO:0000256" key="1">
    <source>
        <dbReference type="SAM" id="MobiDB-lite"/>
    </source>
</evidence>
<reference evidence="2 3" key="1">
    <citation type="submission" date="2024-02" db="EMBL/GenBank/DDBJ databases">
        <title>Genome analysis and characterization of Microbaculum marinisediminis sp. nov., isolated from marine sediment.</title>
        <authorList>
            <person name="Du Z.-J."/>
            <person name="Ye Y.-Q."/>
            <person name="Zhang Z.-R."/>
            <person name="Yuan S.-M."/>
            <person name="Zhang X.-Y."/>
        </authorList>
    </citation>
    <scope>NUCLEOTIDE SEQUENCE [LARGE SCALE GENOMIC DNA]</scope>
    <source>
        <strain evidence="2 3">SDUM1044001</strain>
    </source>
</reference>
<accession>A0AAW9RLU5</accession>
<dbReference type="AlphaFoldDB" id="A0AAW9RLU5"/>
<evidence type="ECO:0000313" key="3">
    <source>
        <dbReference type="Proteomes" id="UP001378188"/>
    </source>
</evidence>
<proteinExistence type="predicted"/>
<dbReference type="Proteomes" id="UP001378188">
    <property type="component" value="Unassembled WGS sequence"/>
</dbReference>
<dbReference type="EMBL" id="JAZHOF010000003">
    <property type="protein sequence ID" value="MEJ8571222.1"/>
    <property type="molecule type" value="Genomic_DNA"/>
</dbReference>
<evidence type="ECO:0000313" key="2">
    <source>
        <dbReference type="EMBL" id="MEJ8571222.1"/>
    </source>
</evidence>
<gene>
    <name evidence="2" type="ORF">V3328_07040</name>
</gene>
<keyword evidence="3" id="KW-1185">Reference proteome</keyword>
<dbReference type="RefSeq" id="WP_340328925.1">
    <property type="nucleotide sequence ID" value="NZ_JAZHOF010000003.1"/>
</dbReference>
<sequence length="121" mass="13756">MTETWPNGLSYRPVSGSMTRAKPFRTPNRTDMEAGNVRGRRSATKRISTIKFDLKLSNAEFLVFDAFVWRTLVDGTLPFTMPIWTGAAYATRTCKFAEDPQDNPRDGFDHIVSLTLDVEDY</sequence>
<name>A0AAW9RLU5_9HYPH</name>
<organism evidence="2 3">
    <name type="scientific">Microbaculum marinum</name>
    <dbReference type="NCBI Taxonomy" id="1764581"/>
    <lineage>
        <taxon>Bacteria</taxon>
        <taxon>Pseudomonadati</taxon>
        <taxon>Pseudomonadota</taxon>
        <taxon>Alphaproteobacteria</taxon>
        <taxon>Hyphomicrobiales</taxon>
        <taxon>Tepidamorphaceae</taxon>
        <taxon>Microbaculum</taxon>
    </lineage>
</organism>